<dbReference type="AlphaFoldDB" id="A0A9P1ICK0"/>
<feature type="region of interest" description="Disordered" evidence="1">
    <location>
        <begin position="49"/>
        <end position="148"/>
    </location>
</feature>
<evidence type="ECO:0000256" key="2">
    <source>
        <dbReference type="SAM" id="Phobius"/>
    </source>
</evidence>
<accession>A0A9P1ICK0</accession>
<dbReference type="EMBL" id="CANHGI010000002">
    <property type="protein sequence ID" value="CAI5442215.1"/>
    <property type="molecule type" value="Genomic_DNA"/>
</dbReference>
<comment type="caution">
    <text evidence="3">The sequence shown here is derived from an EMBL/GenBank/DDBJ whole genome shotgun (WGS) entry which is preliminary data.</text>
</comment>
<keyword evidence="4" id="KW-1185">Reference proteome</keyword>
<evidence type="ECO:0000313" key="4">
    <source>
        <dbReference type="Proteomes" id="UP001152747"/>
    </source>
</evidence>
<proteinExistence type="predicted"/>
<evidence type="ECO:0000256" key="1">
    <source>
        <dbReference type="SAM" id="MobiDB-lite"/>
    </source>
</evidence>
<feature type="compositionally biased region" description="Low complexity" evidence="1">
    <location>
        <begin position="66"/>
        <end position="81"/>
    </location>
</feature>
<evidence type="ECO:0000313" key="3">
    <source>
        <dbReference type="EMBL" id="CAI5442215.1"/>
    </source>
</evidence>
<feature type="compositionally biased region" description="Pro residues" evidence="1">
    <location>
        <begin position="82"/>
        <end position="92"/>
    </location>
</feature>
<protein>
    <submittedName>
        <fullName evidence="3">Uncharacterized protein</fullName>
    </submittedName>
</protein>
<gene>
    <name evidence="3" type="ORF">CAMP_LOCUS4852</name>
</gene>
<sequence length="196" mass="20627">MHTMCSCVNIQITEIIWTIEKQKMNSDMRSSLRSTLQIKKMGDQYMNIADAGGGAAAPPPPPPQKQFPAFPNAGAAGATGAPPLPPPPPPIAPGGGALRENDDIELESDMKKPVPPSGSKSKGGKTEKGKDKKKKKKGGKASSEDSNRPPKAIIPRIVLFVFFVLYLAAVGGWLFVLLCGLGSIGTLDDAFLSMGS</sequence>
<organism evidence="3 4">
    <name type="scientific">Caenorhabditis angaria</name>
    <dbReference type="NCBI Taxonomy" id="860376"/>
    <lineage>
        <taxon>Eukaryota</taxon>
        <taxon>Metazoa</taxon>
        <taxon>Ecdysozoa</taxon>
        <taxon>Nematoda</taxon>
        <taxon>Chromadorea</taxon>
        <taxon>Rhabditida</taxon>
        <taxon>Rhabditina</taxon>
        <taxon>Rhabditomorpha</taxon>
        <taxon>Rhabditoidea</taxon>
        <taxon>Rhabditidae</taxon>
        <taxon>Peloderinae</taxon>
        <taxon>Caenorhabditis</taxon>
    </lineage>
</organism>
<reference evidence="3" key="1">
    <citation type="submission" date="2022-11" db="EMBL/GenBank/DDBJ databases">
        <authorList>
            <person name="Kikuchi T."/>
        </authorList>
    </citation>
    <scope>NUCLEOTIDE SEQUENCE</scope>
    <source>
        <strain evidence="3">PS1010</strain>
    </source>
</reference>
<keyword evidence="2" id="KW-0812">Transmembrane</keyword>
<dbReference type="Proteomes" id="UP001152747">
    <property type="component" value="Unassembled WGS sequence"/>
</dbReference>
<feature type="transmembrane region" description="Helical" evidence="2">
    <location>
        <begin position="157"/>
        <end position="184"/>
    </location>
</feature>
<keyword evidence="2" id="KW-0472">Membrane</keyword>
<keyword evidence="2" id="KW-1133">Transmembrane helix</keyword>
<name>A0A9P1ICK0_9PELO</name>